<evidence type="ECO:0000313" key="2">
    <source>
        <dbReference type="Proteomes" id="UP001162992"/>
    </source>
</evidence>
<dbReference type="Proteomes" id="UP001162992">
    <property type="component" value="Chromosome 6"/>
</dbReference>
<comment type="caution">
    <text evidence="1">The sequence shown here is derived from an EMBL/GenBank/DDBJ whole genome shotgun (WGS) entry which is preliminary data.</text>
</comment>
<keyword evidence="2" id="KW-1185">Reference proteome</keyword>
<name>A0ACC2DGN5_DIPCM</name>
<proteinExistence type="predicted"/>
<protein>
    <submittedName>
        <fullName evidence="1">Uncharacterized protein</fullName>
    </submittedName>
</protein>
<dbReference type="EMBL" id="CM055097">
    <property type="protein sequence ID" value="KAJ7553330.1"/>
    <property type="molecule type" value="Genomic_DNA"/>
</dbReference>
<organism evidence="1 2">
    <name type="scientific">Diphasiastrum complanatum</name>
    <name type="common">Issler's clubmoss</name>
    <name type="synonym">Lycopodium complanatum</name>
    <dbReference type="NCBI Taxonomy" id="34168"/>
    <lineage>
        <taxon>Eukaryota</taxon>
        <taxon>Viridiplantae</taxon>
        <taxon>Streptophyta</taxon>
        <taxon>Embryophyta</taxon>
        <taxon>Tracheophyta</taxon>
        <taxon>Lycopodiopsida</taxon>
        <taxon>Lycopodiales</taxon>
        <taxon>Lycopodiaceae</taxon>
        <taxon>Lycopodioideae</taxon>
        <taxon>Diphasiastrum</taxon>
    </lineage>
</organism>
<reference evidence="2" key="1">
    <citation type="journal article" date="2024" name="Proc. Natl. Acad. Sci. U.S.A.">
        <title>Extraordinary preservation of gene collinearity over three hundred million years revealed in homosporous lycophytes.</title>
        <authorList>
            <person name="Li C."/>
            <person name="Wickell D."/>
            <person name="Kuo L.Y."/>
            <person name="Chen X."/>
            <person name="Nie B."/>
            <person name="Liao X."/>
            <person name="Peng D."/>
            <person name="Ji J."/>
            <person name="Jenkins J."/>
            <person name="Williams M."/>
            <person name="Shu S."/>
            <person name="Plott C."/>
            <person name="Barry K."/>
            <person name="Rajasekar S."/>
            <person name="Grimwood J."/>
            <person name="Han X."/>
            <person name="Sun S."/>
            <person name="Hou Z."/>
            <person name="He W."/>
            <person name="Dai G."/>
            <person name="Sun C."/>
            <person name="Schmutz J."/>
            <person name="Leebens-Mack J.H."/>
            <person name="Li F.W."/>
            <person name="Wang L."/>
        </authorList>
    </citation>
    <scope>NUCLEOTIDE SEQUENCE [LARGE SCALE GENOMIC DNA]</scope>
    <source>
        <strain evidence="2">cv. PW_Plant_1</strain>
    </source>
</reference>
<sequence length="103" mass="11865">MTSSHSCLFKREIEDIHQIRMQIPRLQSSRKQRIDPTNKKCSSSDKMNLEGQQDKEELQTAILTIFNGAKTHSSSTKASQKSQQYTKKLSRVQRENSGSRQCH</sequence>
<gene>
    <name evidence="1" type="ORF">O6H91_06G093500</name>
</gene>
<accession>A0ACC2DGN5</accession>
<evidence type="ECO:0000313" key="1">
    <source>
        <dbReference type="EMBL" id="KAJ7553330.1"/>
    </source>
</evidence>